<dbReference type="NCBIfam" id="TIGR00756">
    <property type="entry name" value="PPR"/>
    <property type="match status" value="3"/>
</dbReference>
<sequence>MDYPNLTLVVQNALVDVYGKSGSIQDARKVFDKMVSCDIISWNTNISCYGFSGCPQEAILLFEEMKLEGLKPDRVTFIALLSACSHAGMVDQGLDYFKSMSTQYGIIPDVVHYACIVDNVGRLGELDRAYQFIKDMPMEPDDCIWSALLSSCRIHGNLKLAEAAAKNLVKLKPQHSGYWVLLSNIYSAASR</sequence>
<evidence type="ECO:0000313" key="3">
    <source>
        <dbReference type="EMBL" id="KAG0495547.1"/>
    </source>
</evidence>
<dbReference type="GO" id="GO:0009451">
    <property type="term" value="P:RNA modification"/>
    <property type="evidence" value="ECO:0007669"/>
    <property type="project" value="InterPro"/>
</dbReference>
<proteinExistence type="predicted"/>
<dbReference type="InterPro" id="IPR046848">
    <property type="entry name" value="E_motif"/>
</dbReference>
<dbReference type="Pfam" id="PF13041">
    <property type="entry name" value="PPR_2"/>
    <property type="match status" value="1"/>
</dbReference>
<dbReference type="EMBL" id="JADCNL010000001">
    <property type="protein sequence ID" value="KAG0495547.1"/>
    <property type="molecule type" value="Genomic_DNA"/>
</dbReference>
<dbReference type="PANTHER" id="PTHR47926">
    <property type="entry name" value="PENTATRICOPEPTIDE REPEAT-CONTAINING PROTEIN"/>
    <property type="match status" value="1"/>
</dbReference>
<dbReference type="InterPro" id="IPR002885">
    <property type="entry name" value="PPR_rpt"/>
</dbReference>
<name>A0A835VE79_VANPL</name>
<dbReference type="Proteomes" id="UP000636800">
    <property type="component" value="Chromosome 1"/>
</dbReference>
<reference evidence="3 4" key="1">
    <citation type="journal article" date="2020" name="Nat. Food">
        <title>A phased Vanilla planifolia genome enables genetic improvement of flavour and production.</title>
        <authorList>
            <person name="Hasing T."/>
            <person name="Tang H."/>
            <person name="Brym M."/>
            <person name="Khazi F."/>
            <person name="Huang T."/>
            <person name="Chambers A.H."/>
        </authorList>
    </citation>
    <scope>NUCLEOTIDE SEQUENCE [LARGE SCALE GENOMIC DNA]</scope>
    <source>
        <tissue evidence="3">Leaf</tissue>
    </source>
</reference>
<dbReference type="PROSITE" id="PS51375">
    <property type="entry name" value="PPR"/>
    <property type="match status" value="2"/>
</dbReference>
<keyword evidence="1" id="KW-0677">Repeat</keyword>
<comment type="caution">
    <text evidence="3">The sequence shown here is derived from an EMBL/GenBank/DDBJ whole genome shotgun (WGS) entry which is preliminary data.</text>
</comment>
<dbReference type="GO" id="GO:0003723">
    <property type="term" value="F:RNA binding"/>
    <property type="evidence" value="ECO:0007669"/>
    <property type="project" value="InterPro"/>
</dbReference>
<dbReference type="PANTHER" id="PTHR47926:SF452">
    <property type="entry name" value="PENTATRICOPEPTIDE REPEAT-CONTAINING PROTEIN"/>
    <property type="match status" value="1"/>
</dbReference>
<keyword evidence="4" id="KW-1185">Reference proteome</keyword>
<gene>
    <name evidence="3" type="ORF">HPP92_000238</name>
</gene>
<dbReference type="InterPro" id="IPR011990">
    <property type="entry name" value="TPR-like_helical_dom_sf"/>
</dbReference>
<evidence type="ECO:0000256" key="2">
    <source>
        <dbReference type="PROSITE-ProRule" id="PRU00708"/>
    </source>
</evidence>
<organism evidence="3 4">
    <name type="scientific">Vanilla planifolia</name>
    <name type="common">Vanilla</name>
    <dbReference type="NCBI Taxonomy" id="51239"/>
    <lineage>
        <taxon>Eukaryota</taxon>
        <taxon>Viridiplantae</taxon>
        <taxon>Streptophyta</taxon>
        <taxon>Embryophyta</taxon>
        <taxon>Tracheophyta</taxon>
        <taxon>Spermatophyta</taxon>
        <taxon>Magnoliopsida</taxon>
        <taxon>Liliopsida</taxon>
        <taxon>Asparagales</taxon>
        <taxon>Orchidaceae</taxon>
        <taxon>Vanilloideae</taxon>
        <taxon>Vanilleae</taxon>
        <taxon>Vanilla</taxon>
    </lineage>
</organism>
<dbReference type="OrthoDB" id="7108654at2759"/>
<feature type="repeat" description="PPR" evidence="2">
    <location>
        <begin position="73"/>
        <end position="108"/>
    </location>
</feature>
<evidence type="ECO:0000313" key="4">
    <source>
        <dbReference type="Proteomes" id="UP000636800"/>
    </source>
</evidence>
<evidence type="ECO:0000256" key="1">
    <source>
        <dbReference type="ARBA" id="ARBA00022737"/>
    </source>
</evidence>
<accession>A0A835VE79</accession>
<dbReference type="Pfam" id="PF20431">
    <property type="entry name" value="E_motif"/>
    <property type="match status" value="1"/>
</dbReference>
<dbReference type="Gene3D" id="1.25.40.10">
    <property type="entry name" value="Tetratricopeptide repeat domain"/>
    <property type="match status" value="1"/>
</dbReference>
<evidence type="ECO:0008006" key="5">
    <source>
        <dbReference type="Google" id="ProtNLM"/>
    </source>
</evidence>
<protein>
    <recommendedName>
        <fullName evidence="5">Pentatricopeptide repeat-containing protein</fullName>
    </recommendedName>
</protein>
<feature type="repeat" description="PPR" evidence="2">
    <location>
        <begin position="38"/>
        <end position="72"/>
    </location>
</feature>
<dbReference type="InterPro" id="IPR046960">
    <property type="entry name" value="PPR_At4g14850-like_plant"/>
</dbReference>
<dbReference type="FunFam" id="1.25.40.10:FF:000090">
    <property type="entry name" value="Pentatricopeptide repeat-containing protein, chloroplastic"/>
    <property type="match status" value="1"/>
</dbReference>
<dbReference type="AlphaFoldDB" id="A0A835VE79"/>